<sequence>MATLLIPTSAEADGSSPQGSSDAATMNHPNAKGMPCPDPSAHRTKDNSLQNHASAAALHSIKSKGANVRDPLGADGKLSSASAATSLKHAHAQDLPSYPIVGIDTQSSAGTAATLAHANQKSPEWWKPEHSAAAGKAALLANDYKMAPLWHPEASAAGSKAALLAHNDHTKPDVWTPQASAAGNSAAVLAFKNQGSGAQIDRGYTEDGRRRALVAATGAVSTSGRKRAQSSPAPPPTFPDSANSARNALSAATIASSASTRVPKTRTSAVVTDSNRLGSGAMEAARIQHSKSMSREMYTEHPPVALEVEEKRHKDALRASAIVMAKKMYDVQQQHIDQATGRTAQSHAQAGATVAQAQKPHTTDAEIKEQAMRYIGIQETAQKLAAERLAKIGPDENAKYRSYYGYDKPTRSKLSIRRNRNRASSNPETADSSDDDDLRSRRIRSQMTEFNKSVAEVDAKKRDNDRKHLLAAAERKVQAQMLGMDKKIFDETGKMSPAMVEEWDAKARARAAANSEVRMEHHGKVHIGNGKYMDQTEIDAVALARVQPTLDEITEKTEKRRADEEDRRLDIEMRKRQAHTEKERAHEIKAEEKRAKVLDDEKKAARARTTEEKIVVKQEKEAEKEKKIEEERIAPEAPKVAVPIDVIIPTTRGRTASDDENDDLYRDPTPHGHTQQPAEAEPLDPTSPTSPTSPRSPKSDSKGLKNFFNKFKRRSKHSATSAETDKPGFIGGVALRDSSSHSHPDSLPASPRPAPEQPSDLGRPYSDISSISSGRPSVDGRGRAPERTTSGLSAVSGATDYDEAKDGFNDELPPPPRLATAEASAARKGSPNRDSRFHEIGI</sequence>
<reference evidence="2 3" key="1">
    <citation type="submission" date="2020-01" db="EMBL/GenBank/DDBJ databases">
        <authorList>
            <consortium name="DOE Joint Genome Institute"/>
            <person name="Haridas S."/>
            <person name="Albert R."/>
            <person name="Binder M."/>
            <person name="Bloem J."/>
            <person name="Labutti K."/>
            <person name="Salamov A."/>
            <person name="Andreopoulos B."/>
            <person name="Baker S.E."/>
            <person name="Barry K."/>
            <person name="Bills G."/>
            <person name="Bluhm B.H."/>
            <person name="Cannon C."/>
            <person name="Castanera R."/>
            <person name="Culley D.E."/>
            <person name="Daum C."/>
            <person name="Ezra D."/>
            <person name="Gonzalez J.B."/>
            <person name="Henrissat B."/>
            <person name="Kuo A."/>
            <person name="Liang C."/>
            <person name="Lipzen A."/>
            <person name="Lutzoni F."/>
            <person name="Magnuson J."/>
            <person name="Mondo S."/>
            <person name="Nolan M."/>
            <person name="Ohm R."/>
            <person name="Pangilinan J."/>
            <person name="Park H.-J.H."/>
            <person name="Ramirez L."/>
            <person name="Alfaro M."/>
            <person name="Sun H."/>
            <person name="Tritt A."/>
            <person name="Yoshinaga Y."/>
            <person name="Zwiers L.-H.L."/>
            <person name="Turgeon B.G."/>
            <person name="Goodwin S.B."/>
            <person name="Spatafora J.W."/>
            <person name="Crous P.W."/>
            <person name="Grigoriev I.V."/>
        </authorList>
    </citation>
    <scope>NUCLEOTIDE SEQUENCE [LARGE SCALE GENOMIC DNA]</scope>
    <source>
        <strain evidence="2 3">CBS 611.86</strain>
    </source>
</reference>
<feature type="compositionally biased region" description="Basic and acidic residues" evidence="1">
    <location>
        <begin position="600"/>
        <end position="634"/>
    </location>
</feature>
<feature type="region of interest" description="Disordered" evidence="1">
    <location>
        <begin position="411"/>
        <end position="440"/>
    </location>
</feature>
<accession>A0A7C8IJV8</accession>
<organism evidence="2 3">
    <name type="scientific">Massariosphaeria phaeospora</name>
    <dbReference type="NCBI Taxonomy" id="100035"/>
    <lineage>
        <taxon>Eukaryota</taxon>
        <taxon>Fungi</taxon>
        <taxon>Dikarya</taxon>
        <taxon>Ascomycota</taxon>
        <taxon>Pezizomycotina</taxon>
        <taxon>Dothideomycetes</taxon>
        <taxon>Pleosporomycetidae</taxon>
        <taxon>Pleosporales</taxon>
        <taxon>Pleosporales incertae sedis</taxon>
        <taxon>Massariosphaeria</taxon>
    </lineage>
</organism>
<dbReference type="GO" id="GO:0070941">
    <property type="term" value="P:eisosome assembly"/>
    <property type="evidence" value="ECO:0007669"/>
    <property type="project" value="TreeGrafter"/>
</dbReference>
<evidence type="ECO:0000313" key="2">
    <source>
        <dbReference type="EMBL" id="KAF2876090.1"/>
    </source>
</evidence>
<evidence type="ECO:0000256" key="1">
    <source>
        <dbReference type="SAM" id="MobiDB-lite"/>
    </source>
</evidence>
<feature type="compositionally biased region" description="Low complexity" evidence="1">
    <location>
        <begin position="683"/>
        <end position="696"/>
    </location>
</feature>
<keyword evidence="3" id="KW-1185">Reference proteome</keyword>
<feature type="compositionally biased region" description="Polar residues" evidence="1">
    <location>
        <begin position="15"/>
        <end position="28"/>
    </location>
</feature>
<name>A0A7C8IJV8_9PLEO</name>
<feature type="region of interest" description="Disordered" evidence="1">
    <location>
        <begin position="216"/>
        <end position="244"/>
    </location>
</feature>
<feature type="region of interest" description="Disordered" evidence="1">
    <location>
        <begin position="1"/>
        <end position="90"/>
    </location>
</feature>
<evidence type="ECO:0000313" key="3">
    <source>
        <dbReference type="Proteomes" id="UP000481861"/>
    </source>
</evidence>
<comment type="caution">
    <text evidence="2">The sequence shown here is derived from an EMBL/GenBank/DDBJ whole genome shotgun (WGS) entry which is preliminary data.</text>
</comment>
<feature type="compositionally biased region" description="Low complexity" evidence="1">
    <location>
        <begin position="77"/>
        <end position="87"/>
    </location>
</feature>
<feature type="compositionally biased region" description="Low complexity" evidence="1">
    <location>
        <begin position="762"/>
        <end position="777"/>
    </location>
</feature>
<feature type="region of interest" description="Disordered" evidence="1">
    <location>
        <begin position="600"/>
        <end position="842"/>
    </location>
</feature>
<gene>
    <name evidence="2" type="ORF">BDV95DRAFT_664372</name>
</gene>
<protein>
    <recommendedName>
        <fullName evidence="4">Eisosome protein 1</fullName>
    </recommendedName>
</protein>
<dbReference type="EMBL" id="JAADJZ010000003">
    <property type="protein sequence ID" value="KAF2876090.1"/>
    <property type="molecule type" value="Genomic_DNA"/>
</dbReference>
<feature type="compositionally biased region" description="Basic and acidic residues" evidence="1">
    <location>
        <begin position="831"/>
        <end position="842"/>
    </location>
</feature>
<dbReference type="PANTHER" id="PTHR28298">
    <property type="entry name" value="EISOSOME PROTEIN 1"/>
    <property type="match status" value="1"/>
</dbReference>
<dbReference type="Proteomes" id="UP000481861">
    <property type="component" value="Unassembled WGS sequence"/>
</dbReference>
<dbReference type="PANTHER" id="PTHR28298:SF1">
    <property type="entry name" value="EISOSOME PROTEIN 1"/>
    <property type="match status" value="1"/>
</dbReference>
<dbReference type="Pfam" id="PF12757">
    <property type="entry name" value="Eisosome1"/>
    <property type="match status" value="1"/>
</dbReference>
<proteinExistence type="predicted"/>
<dbReference type="InterPro" id="IPR024527">
    <property type="entry name" value="Eisosome1"/>
</dbReference>
<evidence type="ECO:0008006" key="4">
    <source>
        <dbReference type="Google" id="ProtNLM"/>
    </source>
</evidence>
<dbReference type="OrthoDB" id="4070583at2759"/>
<dbReference type="AlphaFoldDB" id="A0A7C8IJV8"/>